<reference evidence="1" key="1">
    <citation type="submission" date="2021-02" db="EMBL/GenBank/DDBJ databases">
        <authorList>
            <person name="Nowell W R."/>
        </authorList>
    </citation>
    <scope>NUCLEOTIDE SEQUENCE</scope>
</reference>
<evidence type="ECO:0000313" key="2">
    <source>
        <dbReference type="Proteomes" id="UP000681967"/>
    </source>
</evidence>
<dbReference type="Proteomes" id="UP000681967">
    <property type="component" value="Unassembled WGS sequence"/>
</dbReference>
<evidence type="ECO:0000313" key="1">
    <source>
        <dbReference type="EMBL" id="CAF3855009.1"/>
    </source>
</evidence>
<protein>
    <recommendedName>
        <fullName evidence="3">Reverse transcriptase domain-containing protein</fullName>
    </recommendedName>
</protein>
<sequence>MEQFAEHDNNQSDIEVEANVVDHELVTELQMVMAEAKTTELSSLYRRLVKKLPDWSKGVHQGSCVGPVWFIVFHYDLLNSVSNLHFKPLFADDLAVVLSPSVTWSSKVLIPYLSQQITNTFWTLFHRQISPTIPTIHCENNTIAQVPKFKYLGITLDARLSFNFHLQYIKLKIQKNSTVFKRLSSTRMLSTEISHKLYYTYIRPYYQSILDIHPILSSSKKQQLEALNRKIFRIINRWYDAANDE</sequence>
<evidence type="ECO:0008006" key="3">
    <source>
        <dbReference type="Google" id="ProtNLM"/>
    </source>
</evidence>
<dbReference type="AlphaFoldDB" id="A0A8S2KLM6"/>
<gene>
    <name evidence="1" type="ORF">BYL167_LOCUS6068</name>
</gene>
<dbReference type="EMBL" id="CAJOBH010001440">
    <property type="protein sequence ID" value="CAF3855009.1"/>
    <property type="molecule type" value="Genomic_DNA"/>
</dbReference>
<proteinExistence type="predicted"/>
<name>A0A8S2KLM6_9BILA</name>
<organism evidence="1 2">
    <name type="scientific">Rotaria magnacalcarata</name>
    <dbReference type="NCBI Taxonomy" id="392030"/>
    <lineage>
        <taxon>Eukaryota</taxon>
        <taxon>Metazoa</taxon>
        <taxon>Spiralia</taxon>
        <taxon>Gnathifera</taxon>
        <taxon>Rotifera</taxon>
        <taxon>Eurotatoria</taxon>
        <taxon>Bdelloidea</taxon>
        <taxon>Philodinida</taxon>
        <taxon>Philodinidae</taxon>
        <taxon>Rotaria</taxon>
    </lineage>
</organism>
<comment type="caution">
    <text evidence="1">The sequence shown here is derived from an EMBL/GenBank/DDBJ whole genome shotgun (WGS) entry which is preliminary data.</text>
</comment>
<accession>A0A8S2KLM6</accession>